<dbReference type="EMBL" id="CP062789">
    <property type="protein sequence ID" value="QOK23743.1"/>
    <property type="molecule type" value="Genomic_DNA"/>
</dbReference>
<dbReference type="EMBL" id="FWXN01000001">
    <property type="protein sequence ID" value="SMC32638.1"/>
    <property type="molecule type" value="Genomic_DNA"/>
</dbReference>
<dbReference type="Pfam" id="PF04134">
    <property type="entry name" value="DCC1-like"/>
    <property type="match status" value="1"/>
</dbReference>
<dbReference type="AlphaFoldDB" id="A0A1L3MF16"/>
<dbReference type="Proteomes" id="UP000182938">
    <property type="component" value="Chromosome"/>
</dbReference>
<dbReference type="GO" id="GO:0015035">
    <property type="term" value="F:protein-disulfide reductase activity"/>
    <property type="evidence" value="ECO:0007669"/>
    <property type="project" value="InterPro"/>
</dbReference>
<dbReference type="InterPro" id="IPR007263">
    <property type="entry name" value="DCC1-like"/>
</dbReference>
<dbReference type="EMBL" id="CP013290">
    <property type="protein sequence ID" value="APH00961.1"/>
    <property type="molecule type" value="Genomic_DNA"/>
</dbReference>
<dbReference type="KEGG" id="jte:ASJ30_04935"/>
<keyword evidence="4" id="KW-1185">Reference proteome</keyword>
<evidence type="ECO:0000313" key="6">
    <source>
        <dbReference type="Proteomes" id="UP000593998"/>
    </source>
</evidence>
<reference evidence="3 5" key="2">
    <citation type="submission" date="2017-04" db="EMBL/GenBank/DDBJ databases">
        <authorList>
            <person name="Afonso C.L."/>
            <person name="Miller P.J."/>
            <person name="Scott M.A."/>
            <person name="Spackman E."/>
            <person name="Goraichik I."/>
            <person name="Dimitrov K.M."/>
            <person name="Suarez D.L."/>
            <person name="Swayne D.E."/>
        </authorList>
    </citation>
    <scope>NUCLEOTIDE SEQUENCE [LARGE SCALE GENOMIC DNA]</scope>
    <source>
        <strain evidence="3 5">CGMCC 1.12511</strain>
    </source>
</reference>
<accession>A0A1W1YA54</accession>
<reference evidence="1 4" key="1">
    <citation type="submission" date="2015-11" db="EMBL/GenBank/DDBJ databases">
        <authorList>
            <person name="Zhang Y."/>
            <person name="Guo Z."/>
        </authorList>
    </citation>
    <scope>NUCLEOTIDE SEQUENCE [LARGE SCALE GENOMIC DNA]</scope>
    <source>
        <strain evidence="1 4">YFY001</strain>
    </source>
</reference>
<sequence>MRPILVFDGDCGMCTTCADLVQRRLRRSPDDYDVAPSQRLDLPSLGLTQEQCDEALQWVAADGRTSSGHDAVADLLAASRWWVRPVALLLRLPGLHALAGVGYRWVAGHRQVFPGGTPACSLPAHREQGES</sequence>
<dbReference type="Proteomes" id="UP000192634">
    <property type="component" value="Unassembled WGS sequence"/>
</dbReference>
<evidence type="ECO:0000313" key="1">
    <source>
        <dbReference type="EMBL" id="APH00961.1"/>
    </source>
</evidence>
<evidence type="ECO:0000313" key="5">
    <source>
        <dbReference type="Proteomes" id="UP000192634"/>
    </source>
</evidence>
<evidence type="ECO:0000313" key="3">
    <source>
        <dbReference type="EMBL" id="SMC32638.1"/>
    </source>
</evidence>
<dbReference type="Proteomes" id="UP000593998">
    <property type="component" value="Chromosome"/>
</dbReference>
<gene>
    <name evidence="1" type="ORF">ASJ30_04935</name>
    <name evidence="2" type="ORF">IGS73_04955</name>
    <name evidence="3" type="ORF">SAMN06296429_101217</name>
</gene>
<reference evidence="2 6" key="3">
    <citation type="submission" date="2020-10" db="EMBL/GenBank/DDBJ databases">
        <title>Janibacter indicus TT2 genome sequence.</title>
        <authorList>
            <person name="Lee K."/>
            <person name="Ganzorig M."/>
        </authorList>
    </citation>
    <scope>NUCLEOTIDE SEQUENCE [LARGE SCALE GENOMIC DNA]</scope>
    <source>
        <strain evidence="2 6">TT2</strain>
    </source>
</reference>
<evidence type="ECO:0000313" key="2">
    <source>
        <dbReference type="EMBL" id="QOK23743.1"/>
    </source>
</evidence>
<dbReference type="RefSeq" id="WP_072624121.1">
    <property type="nucleotide sequence ID" value="NZ_CBDRLL010000003.1"/>
</dbReference>
<evidence type="ECO:0000313" key="4">
    <source>
        <dbReference type="Proteomes" id="UP000182938"/>
    </source>
</evidence>
<dbReference type="OrthoDB" id="9813713at2"/>
<accession>A0A1L3MF16</accession>
<name>A0A1L3MF16_9MICO</name>
<organism evidence="1 4">
    <name type="scientific">Janibacter indicus</name>
    <dbReference type="NCBI Taxonomy" id="857417"/>
    <lineage>
        <taxon>Bacteria</taxon>
        <taxon>Bacillati</taxon>
        <taxon>Actinomycetota</taxon>
        <taxon>Actinomycetes</taxon>
        <taxon>Micrococcales</taxon>
        <taxon>Intrasporangiaceae</taxon>
        <taxon>Janibacter</taxon>
    </lineage>
</organism>
<proteinExistence type="predicted"/>
<protein>
    <submittedName>
        <fullName evidence="2">DUF393 domain-containing protein</fullName>
    </submittedName>
    <submittedName>
        <fullName evidence="3">Predicted thiol-disulfide oxidoreductase YuxK, DCC family</fullName>
    </submittedName>
</protein>